<dbReference type="EMBL" id="UINC01144160">
    <property type="protein sequence ID" value="SVD33496.1"/>
    <property type="molecule type" value="Genomic_DNA"/>
</dbReference>
<feature type="non-terminal residue" evidence="3">
    <location>
        <position position="252"/>
    </location>
</feature>
<protein>
    <recommendedName>
        <fullName evidence="2">Core-binding (CB) domain-containing protein</fullName>
    </recommendedName>
</protein>
<organism evidence="3">
    <name type="scientific">marine metagenome</name>
    <dbReference type="NCBI Taxonomy" id="408172"/>
    <lineage>
        <taxon>unclassified sequences</taxon>
        <taxon>metagenomes</taxon>
        <taxon>ecological metagenomes</taxon>
    </lineage>
</organism>
<dbReference type="InterPro" id="IPR011010">
    <property type="entry name" value="DNA_brk_join_enz"/>
</dbReference>
<dbReference type="InterPro" id="IPR044068">
    <property type="entry name" value="CB"/>
</dbReference>
<accession>A0A382UGV9</accession>
<dbReference type="Gene3D" id="1.10.150.130">
    <property type="match status" value="1"/>
</dbReference>
<proteinExistence type="predicted"/>
<feature type="domain" description="Core-binding (CB)" evidence="2">
    <location>
        <begin position="74"/>
        <end position="177"/>
    </location>
</feature>
<reference evidence="3" key="1">
    <citation type="submission" date="2018-05" db="EMBL/GenBank/DDBJ databases">
        <authorList>
            <person name="Lanie J.A."/>
            <person name="Ng W.-L."/>
            <person name="Kazmierczak K.M."/>
            <person name="Andrzejewski T.M."/>
            <person name="Davidsen T.M."/>
            <person name="Wayne K.J."/>
            <person name="Tettelin H."/>
            <person name="Glass J.I."/>
            <person name="Rusch D."/>
            <person name="Podicherti R."/>
            <person name="Tsui H.-C.T."/>
            <person name="Winkler M.E."/>
        </authorList>
    </citation>
    <scope>NUCLEOTIDE SEQUENCE</scope>
</reference>
<keyword evidence="1" id="KW-0238">DNA-binding</keyword>
<dbReference type="InterPro" id="IPR010998">
    <property type="entry name" value="Integrase_recombinase_N"/>
</dbReference>
<evidence type="ECO:0000256" key="1">
    <source>
        <dbReference type="ARBA" id="ARBA00023125"/>
    </source>
</evidence>
<evidence type="ECO:0000313" key="3">
    <source>
        <dbReference type="EMBL" id="SVD33496.1"/>
    </source>
</evidence>
<sequence length="252" mass="30269">MSNKIIKIHKYRDDKLHLFLRDDSRYWLCRFFADGRYKVKSTKEEKHRQAKEFAENWYDDLRYKQRHGISIHQKKFEFLANEYIEYQQTLVKNYTRSVKTGTIKKTGKIKGSYRTPRQAKDYEYRINALNHYFHNFDVGTIQTKHIEDYVDERMKSVSMTTVKYDLIALGLVLQFAQRKEYIHSVPQSPKLDVSNTNPRPAFTIDEWHILLKASEDRIKAVADNKRLVWQRQQLHDYMVFSVHTGLRVNEVL</sequence>
<dbReference type="GO" id="GO:0003677">
    <property type="term" value="F:DNA binding"/>
    <property type="evidence" value="ECO:0007669"/>
    <property type="project" value="UniProtKB-KW"/>
</dbReference>
<evidence type="ECO:0000259" key="2">
    <source>
        <dbReference type="PROSITE" id="PS51900"/>
    </source>
</evidence>
<gene>
    <name evidence="3" type="ORF">METZ01_LOCUS386350</name>
</gene>
<dbReference type="SUPFAM" id="SSF56349">
    <property type="entry name" value="DNA breaking-rejoining enzymes"/>
    <property type="match status" value="1"/>
</dbReference>
<dbReference type="AlphaFoldDB" id="A0A382UGV9"/>
<name>A0A382UGV9_9ZZZZ</name>
<dbReference type="PROSITE" id="PS51900">
    <property type="entry name" value="CB"/>
    <property type="match status" value="1"/>
</dbReference>